<dbReference type="EMBL" id="QGUI02000429">
    <property type="protein sequence ID" value="MFO7194315.1"/>
    <property type="molecule type" value="Genomic_DNA"/>
</dbReference>
<organism evidence="2 3">
    <name type="scientific">Thermocrispum agreste</name>
    <dbReference type="NCBI Taxonomy" id="37925"/>
    <lineage>
        <taxon>Bacteria</taxon>
        <taxon>Bacillati</taxon>
        <taxon>Actinomycetota</taxon>
        <taxon>Actinomycetes</taxon>
        <taxon>Pseudonocardiales</taxon>
        <taxon>Pseudonocardiaceae</taxon>
        <taxon>Thermocrispum</taxon>
    </lineage>
</organism>
<evidence type="ECO:0000256" key="1">
    <source>
        <dbReference type="SAM" id="MobiDB-lite"/>
    </source>
</evidence>
<evidence type="ECO:0000313" key="2">
    <source>
        <dbReference type="EMBL" id="MFO7194315.1"/>
    </source>
</evidence>
<sequence length="280" mass="30844">MARDPGSLNEVPPQLTAGENDTFEELTRLVARIVLQDDGSIPDLSSHKLAEQWYRLESEMNKAVSALNDMNDGFEKAIKSLRDQFSGVSADAFHEWAKDVLRSSQQVHTTLKENQYPLTIGNVGHAMQWFANEWWKALDEWDKEDKNARSRIAVKYMAQIELAQTQDDIDSAVKSFLEEIEVVDKELEWKYIQRLQGLVNELGRQYTERGQDMVPFDILRSDKIGSGSGGNNKGTGGNNKGSDDNNKDSSGGYQPRGGGSNEGSGGGGGNNKGTGGNNKG</sequence>
<accession>A0ABD6FJV0</accession>
<dbReference type="SUPFAM" id="SSF140453">
    <property type="entry name" value="EsxAB dimer-like"/>
    <property type="match status" value="1"/>
</dbReference>
<feature type="compositionally biased region" description="Gly residues" evidence="1">
    <location>
        <begin position="254"/>
        <end position="280"/>
    </location>
</feature>
<feature type="non-terminal residue" evidence="2">
    <location>
        <position position="280"/>
    </location>
</feature>
<evidence type="ECO:0008006" key="4">
    <source>
        <dbReference type="Google" id="ProtNLM"/>
    </source>
</evidence>
<reference evidence="2 3" key="1">
    <citation type="journal article" date="2021" name="BMC Genomics">
        <title>Genome-resolved metagenome and metatranscriptome analyses of thermophilic composting reveal key bacterial players and their metabolic interactions.</title>
        <authorList>
            <person name="Braga L.P.P."/>
            <person name="Pereira R.V."/>
            <person name="Martins L.F."/>
            <person name="Moura L.M.S."/>
            <person name="Sanchez F.B."/>
            <person name="Patane J.S.L."/>
            <person name="da Silva A.M."/>
            <person name="Setubal J.C."/>
        </authorList>
    </citation>
    <scope>NUCLEOTIDE SEQUENCE [LARGE SCALE GENOMIC DNA]</scope>
    <source>
        <strain evidence="2">ZC4RG45</strain>
    </source>
</reference>
<name>A0ABD6FJV0_9PSEU</name>
<dbReference type="InterPro" id="IPR036689">
    <property type="entry name" value="ESAT-6-like_sf"/>
</dbReference>
<gene>
    <name evidence="2" type="ORF">DIU77_018915</name>
</gene>
<proteinExistence type="predicted"/>
<protein>
    <recommendedName>
        <fullName evidence="4">WXG100 family type VII secretion target</fullName>
    </recommendedName>
</protein>
<comment type="caution">
    <text evidence="2">The sequence shown here is derived from an EMBL/GenBank/DDBJ whole genome shotgun (WGS) entry which is preliminary data.</text>
</comment>
<feature type="compositionally biased region" description="Gly residues" evidence="1">
    <location>
        <begin position="226"/>
        <end position="239"/>
    </location>
</feature>
<feature type="region of interest" description="Disordered" evidence="1">
    <location>
        <begin position="220"/>
        <end position="280"/>
    </location>
</feature>
<dbReference type="Proteomes" id="UP000249324">
    <property type="component" value="Unassembled WGS sequence"/>
</dbReference>
<evidence type="ECO:0000313" key="3">
    <source>
        <dbReference type="Proteomes" id="UP000249324"/>
    </source>
</evidence>
<dbReference type="AlphaFoldDB" id="A0ABD6FJV0"/>